<gene>
    <name evidence="2" type="ORF">MEBOL_007815</name>
</gene>
<dbReference type="Proteomes" id="UP000217289">
    <property type="component" value="Chromosome"/>
</dbReference>
<feature type="domain" description="JmjC" evidence="1">
    <location>
        <begin position="91"/>
        <end position="247"/>
    </location>
</feature>
<dbReference type="PROSITE" id="PS51184">
    <property type="entry name" value="JMJC"/>
    <property type="match status" value="1"/>
</dbReference>
<protein>
    <submittedName>
        <fullName evidence="2">Cupin</fullName>
    </submittedName>
</protein>
<reference evidence="2 3" key="1">
    <citation type="submission" date="2017-06" db="EMBL/GenBank/DDBJ databases">
        <authorList>
            <person name="Kim H.J."/>
            <person name="Triplett B.A."/>
        </authorList>
    </citation>
    <scope>NUCLEOTIDE SEQUENCE [LARGE SCALE GENOMIC DNA]</scope>
    <source>
        <strain evidence="2 3">DSM 14713</strain>
    </source>
</reference>
<dbReference type="KEGG" id="mbd:MEBOL_007815"/>
<dbReference type="Pfam" id="PF13621">
    <property type="entry name" value="Cupin_8"/>
    <property type="match status" value="1"/>
</dbReference>
<dbReference type="InterPro" id="IPR003347">
    <property type="entry name" value="JmjC_dom"/>
</dbReference>
<dbReference type="Gene3D" id="2.60.120.650">
    <property type="entry name" value="Cupin"/>
    <property type="match status" value="1"/>
</dbReference>
<dbReference type="PANTHER" id="PTHR12461:SF105">
    <property type="entry name" value="HYPOXIA-INDUCIBLE FACTOR 1-ALPHA INHIBITOR"/>
    <property type="match status" value="1"/>
</dbReference>
<evidence type="ECO:0000259" key="1">
    <source>
        <dbReference type="PROSITE" id="PS51184"/>
    </source>
</evidence>
<proteinExistence type="predicted"/>
<dbReference type="SMART" id="SM00558">
    <property type="entry name" value="JmjC"/>
    <property type="match status" value="1"/>
</dbReference>
<dbReference type="PANTHER" id="PTHR12461">
    <property type="entry name" value="HYPOXIA-INDUCIBLE FACTOR 1 ALPHA INHIBITOR-RELATED"/>
    <property type="match status" value="1"/>
</dbReference>
<dbReference type="EMBL" id="CP022163">
    <property type="protein sequence ID" value="ATB34314.1"/>
    <property type="molecule type" value="Genomic_DNA"/>
</dbReference>
<dbReference type="SUPFAM" id="SSF51197">
    <property type="entry name" value="Clavaminate synthase-like"/>
    <property type="match status" value="1"/>
</dbReference>
<dbReference type="RefSeq" id="WP_095982234.1">
    <property type="nucleotide sequence ID" value="NZ_CP022163.1"/>
</dbReference>
<evidence type="ECO:0000313" key="3">
    <source>
        <dbReference type="Proteomes" id="UP000217289"/>
    </source>
</evidence>
<dbReference type="InterPro" id="IPR041667">
    <property type="entry name" value="Cupin_8"/>
</dbReference>
<sequence length="269" mass="31232">MQSFVGDIERRDTFPSHEEFVREFMSVSRPVLFTRAMADWSAWSAWNLDWLERQHGSVLLKGKQLSVRDWIAKMKDALANGRIEYLSVPIEEIPGLAKDFSLPDYYRFELLRRTETWIGPAGTRTPLHCDYSENLFCQVIGRKRFQLYSPDAISALEPAIDYALYRDYVPEYIAHERNGRGDDLETILAHEPVKPRFDFVIEPGEVMYLPYGWFHRVSGLEFSWSISSRWVTPGMILRRLPSVVANTLKGEPARSVKKIREELTRSNAP</sequence>
<evidence type="ECO:0000313" key="2">
    <source>
        <dbReference type="EMBL" id="ATB34314.1"/>
    </source>
</evidence>
<keyword evidence="3" id="KW-1185">Reference proteome</keyword>
<dbReference type="AlphaFoldDB" id="A0A250IRF4"/>
<name>A0A250IRF4_9BACT</name>
<organism evidence="2 3">
    <name type="scientific">Melittangium boletus DSM 14713</name>
    <dbReference type="NCBI Taxonomy" id="1294270"/>
    <lineage>
        <taxon>Bacteria</taxon>
        <taxon>Pseudomonadati</taxon>
        <taxon>Myxococcota</taxon>
        <taxon>Myxococcia</taxon>
        <taxon>Myxococcales</taxon>
        <taxon>Cystobacterineae</taxon>
        <taxon>Archangiaceae</taxon>
        <taxon>Melittangium</taxon>
    </lineage>
</organism>
<accession>A0A250IRF4</accession>